<reference evidence="2" key="2">
    <citation type="submission" date="2021-09" db="EMBL/GenBank/DDBJ databases">
        <authorList>
            <person name="Gilroy R."/>
        </authorList>
    </citation>
    <scope>NUCLEOTIDE SEQUENCE</scope>
    <source>
        <strain evidence="2">6019</strain>
    </source>
</reference>
<keyword evidence="1" id="KW-0472">Membrane</keyword>
<evidence type="ECO:0000313" key="3">
    <source>
        <dbReference type="Proteomes" id="UP000763505"/>
    </source>
</evidence>
<accession>A0A921B6E8</accession>
<proteinExistence type="predicted"/>
<gene>
    <name evidence="2" type="ORF">K8V35_01935</name>
</gene>
<dbReference type="EMBL" id="DYYI01000018">
    <property type="protein sequence ID" value="HJE19101.1"/>
    <property type="molecule type" value="Genomic_DNA"/>
</dbReference>
<reference evidence="2" key="1">
    <citation type="journal article" date="2021" name="PeerJ">
        <title>Extensive microbial diversity within the chicken gut microbiome revealed by metagenomics and culture.</title>
        <authorList>
            <person name="Gilroy R."/>
            <person name="Ravi A."/>
            <person name="Getino M."/>
            <person name="Pursley I."/>
            <person name="Horton D.L."/>
            <person name="Alikhan N.F."/>
            <person name="Baker D."/>
            <person name="Gharbi K."/>
            <person name="Hall N."/>
            <person name="Watson M."/>
            <person name="Adriaenssens E.M."/>
            <person name="Foster-Nyarko E."/>
            <person name="Jarju S."/>
            <person name="Secka A."/>
            <person name="Antonio M."/>
            <person name="Oren A."/>
            <person name="Chaudhuri R.R."/>
            <person name="La Ragione R."/>
            <person name="Hildebrand F."/>
            <person name="Pallen M.J."/>
        </authorList>
    </citation>
    <scope>NUCLEOTIDE SEQUENCE</scope>
    <source>
        <strain evidence="2">6019</strain>
    </source>
</reference>
<comment type="caution">
    <text evidence="2">The sequence shown here is derived from an EMBL/GenBank/DDBJ whole genome shotgun (WGS) entry which is preliminary data.</text>
</comment>
<evidence type="ECO:0000256" key="1">
    <source>
        <dbReference type="SAM" id="Phobius"/>
    </source>
</evidence>
<sequence length="75" mass="8324">MNRKQSTLNPESGKFIIIGIVLSILTYWLFAQTFLNLGSHLHDTFDTTQGVINLSISLTSLITGIFYGGCRKFIG</sequence>
<evidence type="ECO:0000313" key="2">
    <source>
        <dbReference type="EMBL" id="HJE19101.1"/>
    </source>
</evidence>
<dbReference type="Proteomes" id="UP000763505">
    <property type="component" value="Unassembled WGS sequence"/>
</dbReference>
<keyword evidence="1" id="KW-0812">Transmembrane</keyword>
<keyword evidence="1" id="KW-1133">Transmembrane helix</keyword>
<dbReference type="AlphaFoldDB" id="A0A921B6E8"/>
<organism evidence="2 3">
    <name type="scientific">Aliicoccus persicus</name>
    <dbReference type="NCBI Taxonomy" id="930138"/>
    <lineage>
        <taxon>Bacteria</taxon>
        <taxon>Bacillati</taxon>
        <taxon>Bacillota</taxon>
        <taxon>Bacilli</taxon>
        <taxon>Bacillales</taxon>
        <taxon>Staphylococcaceae</taxon>
        <taxon>Aliicoccus</taxon>
    </lineage>
</organism>
<feature type="transmembrane region" description="Helical" evidence="1">
    <location>
        <begin position="50"/>
        <end position="70"/>
    </location>
</feature>
<protein>
    <submittedName>
        <fullName evidence="2">Uncharacterized protein</fullName>
    </submittedName>
</protein>
<name>A0A921B6E8_9STAP</name>
<feature type="transmembrane region" description="Helical" evidence="1">
    <location>
        <begin position="12"/>
        <end position="30"/>
    </location>
</feature>